<dbReference type="AlphaFoldDB" id="A0A4Y2VFU5"/>
<dbReference type="Proteomes" id="UP000499080">
    <property type="component" value="Unassembled WGS sequence"/>
</dbReference>
<name>A0A4Y2VFU5_ARAVE</name>
<sequence length="81" mass="9526">MVFCGMRSCVNKLKLRMQVNLADKMDLNRGASYTQLPVQYDLSKVDWCQVRFVIRGYNRNRYSKAIIVLYTPRAGVRYTEI</sequence>
<comment type="caution">
    <text evidence="1">The sequence shown here is derived from an EMBL/GenBank/DDBJ whole genome shotgun (WGS) entry which is preliminary data.</text>
</comment>
<evidence type="ECO:0000313" key="1">
    <source>
        <dbReference type="EMBL" id="GBO23026.1"/>
    </source>
</evidence>
<dbReference type="EMBL" id="BGPR01046077">
    <property type="protein sequence ID" value="GBO23026.1"/>
    <property type="molecule type" value="Genomic_DNA"/>
</dbReference>
<organism evidence="1 2">
    <name type="scientific">Araneus ventricosus</name>
    <name type="common">Orbweaver spider</name>
    <name type="synonym">Epeira ventricosa</name>
    <dbReference type="NCBI Taxonomy" id="182803"/>
    <lineage>
        <taxon>Eukaryota</taxon>
        <taxon>Metazoa</taxon>
        <taxon>Ecdysozoa</taxon>
        <taxon>Arthropoda</taxon>
        <taxon>Chelicerata</taxon>
        <taxon>Arachnida</taxon>
        <taxon>Araneae</taxon>
        <taxon>Araneomorphae</taxon>
        <taxon>Entelegynae</taxon>
        <taxon>Araneoidea</taxon>
        <taxon>Araneidae</taxon>
        <taxon>Araneus</taxon>
    </lineage>
</organism>
<keyword evidence="2" id="KW-1185">Reference proteome</keyword>
<protein>
    <submittedName>
        <fullName evidence="1">Uncharacterized protein</fullName>
    </submittedName>
</protein>
<proteinExistence type="predicted"/>
<accession>A0A4Y2VFU5</accession>
<evidence type="ECO:0000313" key="2">
    <source>
        <dbReference type="Proteomes" id="UP000499080"/>
    </source>
</evidence>
<reference evidence="1 2" key="1">
    <citation type="journal article" date="2019" name="Sci. Rep.">
        <title>Orb-weaving spider Araneus ventricosus genome elucidates the spidroin gene catalogue.</title>
        <authorList>
            <person name="Kono N."/>
            <person name="Nakamura H."/>
            <person name="Ohtoshi R."/>
            <person name="Moran D.A.P."/>
            <person name="Shinohara A."/>
            <person name="Yoshida Y."/>
            <person name="Fujiwara M."/>
            <person name="Mori M."/>
            <person name="Tomita M."/>
            <person name="Arakawa K."/>
        </authorList>
    </citation>
    <scope>NUCLEOTIDE SEQUENCE [LARGE SCALE GENOMIC DNA]</scope>
</reference>
<gene>
    <name evidence="1" type="ORF">AVEN_275400_1</name>
</gene>
<feature type="non-terminal residue" evidence="1">
    <location>
        <position position="81"/>
    </location>
</feature>